<dbReference type="RefSeq" id="WP_164332586.1">
    <property type="nucleotide sequence ID" value="NZ_JAAGMD010000243.1"/>
</dbReference>
<reference evidence="3" key="1">
    <citation type="submission" date="2020-01" db="EMBL/GenBank/DDBJ databases">
        <title>Insect and environment-associated Actinomycetes.</title>
        <authorList>
            <person name="Currrie C."/>
            <person name="Chevrette M."/>
            <person name="Carlson C."/>
            <person name="Stubbendieck R."/>
            <person name="Wendt-Pienkowski E."/>
        </authorList>
    </citation>
    <scope>NUCLEOTIDE SEQUENCE</scope>
    <source>
        <strain evidence="3">SID14436</strain>
    </source>
</reference>
<name>A0A6G3QS63_9ACTN</name>
<dbReference type="EMBL" id="JAAGMD010000243">
    <property type="protein sequence ID" value="NEA86162.1"/>
    <property type="molecule type" value="Genomic_DNA"/>
</dbReference>
<keyword evidence="2" id="KW-1133">Transmembrane helix</keyword>
<sequence length="100" mass="11227">MPQSDDKRLVDLAARIEQEDPRFARSLSDGRPALPREYRRKRAWWVLGIGLVLLVAGLIMPDGLLIAAGLVLSGIGVQLFDPYPPRRRDGETEQRGHPSR</sequence>
<protein>
    <submittedName>
        <fullName evidence="3">DUF3040 domain-containing protein</fullName>
    </submittedName>
</protein>
<dbReference type="InterPro" id="IPR021401">
    <property type="entry name" value="DUF3040"/>
</dbReference>
<gene>
    <name evidence="3" type="ORF">G3I53_08935</name>
</gene>
<evidence type="ECO:0000313" key="3">
    <source>
        <dbReference type="EMBL" id="NEA86162.1"/>
    </source>
</evidence>
<accession>A0A6G3QS63</accession>
<keyword evidence="2" id="KW-0812">Transmembrane</keyword>
<proteinExistence type="predicted"/>
<evidence type="ECO:0000256" key="2">
    <source>
        <dbReference type="SAM" id="Phobius"/>
    </source>
</evidence>
<dbReference type="Pfam" id="PF11239">
    <property type="entry name" value="DUF3040"/>
    <property type="match status" value="1"/>
</dbReference>
<comment type="caution">
    <text evidence="3">The sequence shown here is derived from an EMBL/GenBank/DDBJ whole genome shotgun (WGS) entry which is preliminary data.</text>
</comment>
<keyword evidence="2" id="KW-0472">Membrane</keyword>
<dbReference type="AlphaFoldDB" id="A0A6G3QS63"/>
<organism evidence="3">
    <name type="scientific">Streptomyces sp. SID14436</name>
    <dbReference type="NCBI Taxonomy" id="2706070"/>
    <lineage>
        <taxon>Bacteria</taxon>
        <taxon>Bacillati</taxon>
        <taxon>Actinomycetota</taxon>
        <taxon>Actinomycetes</taxon>
        <taxon>Kitasatosporales</taxon>
        <taxon>Streptomycetaceae</taxon>
        <taxon>Streptomyces</taxon>
    </lineage>
</organism>
<feature type="region of interest" description="Disordered" evidence="1">
    <location>
        <begin position="80"/>
        <end position="100"/>
    </location>
</feature>
<evidence type="ECO:0000256" key="1">
    <source>
        <dbReference type="SAM" id="MobiDB-lite"/>
    </source>
</evidence>
<feature type="transmembrane region" description="Helical" evidence="2">
    <location>
        <begin position="43"/>
        <end position="60"/>
    </location>
</feature>
<feature type="compositionally biased region" description="Basic and acidic residues" evidence="1">
    <location>
        <begin position="84"/>
        <end position="100"/>
    </location>
</feature>